<evidence type="ECO:0000313" key="9">
    <source>
        <dbReference type="EMBL" id="PVY67911.1"/>
    </source>
</evidence>
<comment type="similarity">
    <text evidence="2">Belongs to the major facilitator superfamily. Sugar transporter (TC 2.A.1.1) family.</text>
</comment>
<keyword evidence="5 7" id="KW-1133">Transmembrane helix</keyword>
<proteinExistence type="inferred from homology"/>
<evidence type="ECO:0000256" key="6">
    <source>
        <dbReference type="ARBA" id="ARBA00023136"/>
    </source>
</evidence>
<dbReference type="PROSITE" id="PS50850">
    <property type="entry name" value="MFS"/>
    <property type="match status" value="1"/>
</dbReference>
<dbReference type="CDD" id="cd17316">
    <property type="entry name" value="MFS_SV2_like"/>
    <property type="match status" value="1"/>
</dbReference>
<feature type="domain" description="Major facilitator superfamily (MFS) profile" evidence="8">
    <location>
        <begin position="47"/>
        <end position="464"/>
    </location>
</feature>
<dbReference type="InterPro" id="IPR005829">
    <property type="entry name" value="Sugar_transporter_CS"/>
</dbReference>
<feature type="transmembrane region" description="Helical" evidence="7">
    <location>
        <begin position="116"/>
        <end position="140"/>
    </location>
</feature>
<feature type="transmembrane region" description="Helical" evidence="7">
    <location>
        <begin position="56"/>
        <end position="76"/>
    </location>
</feature>
<organism evidence="9 10">
    <name type="scientific">Pusillimonas noertemannii</name>
    <dbReference type="NCBI Taxonomy" id="305977"/>
    <lineage>
        <taxon>Bacteria</taxon>
        <taxon>Pseudomonadati</taxon>
        <taxon>Pseudomonadota</taxon>
        <taxon>Betaproteobacteria</taxon>
        <taxon>Burkholderiales</taxon>
        <taxon>Alcaligenaceae</taxon>
        <taxon>Pusillimonas</taxon>
    </lineage>
</organism>
<keyword evidence="6 7" id="KW-0472">Membrane</keyword>
<feature type="transmembrane region" description="Helical" evidence="7">
    <location>
        <begin position="284"/>
        <end position="304"/>
    </location>
</feature>
<protein>
    <submittedName>
        <fullName evidence="9">Putative MFS transporter</fullName>
    </submittedName>
</protein>
<evidence type="ECO:0000256" key="2">
    <source>
        <dbReference type="ARBA" id="ARBA00010992"/>
    </source>
</evidence>
<dbReference type="InterPro" id="IPR020846">
    <property type="entry name" value="MFS_dom"/>
</dbReference>
<feature type="transmembrane region" description="Helical" evidence="7">
    <location>
        <begin position="83"/>
        <end position="104"/>
    </location>
</feature>
<keyword evidence="4 7" id="KW-0812">Transmembrane</keyword>
<dbReference type="PANTHER" id="PTHR23511">
    <property type="entry name" value="SYNAPTIC VESICLE GLYCOPROTEIN 2"/>
    <property type="match status" value="1"/>
</dbReference>
<name>A0A2U1CQ20_9BURK</name>
<dbReference type="Pfam" id="PF00083">
    <property type="entry name" value="Sugar_tr"/>
    <property type="match status" value="1"/>
</dbReference>
<feature type="transmembrane region" description="Helical" evidence="7">
    <location>
        <begin position="348"/>
        <end position="366"/>
    </location>
</feature>
<dbReference type="PANTHER" id="PTHR23511:SF34">
    <property type="entry name" value="SYNAPTIC VESICLE GLYCOPROTEIN 2"/>
    <property type="match status" value="1"/>
</dbReference>
<feature type="transmembrane region" description="Helical" evidence="7">
    <location>
        <begin position="199"/>
        <end position="216"/>
    </location>
</feature>
<gene>
    <name evidence="9" type="ORF">C7440_0297</name>
</gene>
<dbReference type="RefSeq" id="WP_165832407.1">
    <property type="nucleotide sequence ID" value="NZ_JACCEX010000001.1"/>
</dbReference>
<dbReference type="SUPFAM" id="SSF103473">
    <property type="entry name" value="MFS general substrate transporter"/>
    <property type="match status" value="1"/>
</dbReference>
<keyword evidence="3" id="KW-0813">Transport</keyword>
<comment type="subcellular location">
    <subcellularLocation>
        <location evidence="1">Membrane</location>
        <topology evidence="1">Multi-pass membrane protein</topology>
    </subcellularLocation>
</comment>
<evidence type="ECO:0000313" key="10">
    <source>
        <dbReference type="Proteomes" id="UP000246145"/>
    </source>
</evidence>
<feature type="transmembrane region" description="Helical" evidence="7">
    <location>
        <begin position="171"/>
        <end position="193"/>
    </location>
</feature>
<dbReference type="PROSITE" id="PS00217">
    <property type="entry name" value="SUGAR_TRANSPORT_2"/>
    <property type="match status" value="1"/>
</dbReference>
<dbReference type="PROSITE" id="PS00216">
    <property type="entry name" value="SUGAR_TRANSPORT_1"/>
    <property type="match status" value="1"/>
</dbReference>
<evidence type="ECO:0000256" key="3">
    <source>
        <dbReference type="ARBA" id="ARBA00022448"/>
    </source>
</evidence>
<evidence type="ECO:0000256" key="4">
    <source>
        <dbReference type="ARBA" id="ARBA00022692"/>
    </source>
</evidence>
<dbReference type="GO" id="GO:0022857">
    <property type="term" value="F:transmembrane transporter activity"/>
    <property type="evidence" value="ECO:0007669"/>
    <property type="project" value="InterPro"/>
</dbReference>
<sequence>MEKTLVADGSSQAAEAALDDKAEARRELALISARLERLPFSRWHGKVLATVATGHLFDAFDAVTIAFVLPVLVVLWNMTPGEVGLLISVGYLGQFIGALLMGSAAERFGRLPTFRVSLVIIALFSFSSVFAWGLGIFLVFRFMQGIGLGGEVPVAATYMNELSPAKNRGRIIFTLQSGFALGTMVTGLIAVWIIPKYGWQSMFVVGSLPIILAAILPRLAPESPRWLAANGQIREADRIVTQMENRLSSEARAKLPPLEVVTPPLRKRPSFGQLFNDGLAARTVGVWIIACCTSLTGYGLIAWMPTLYRTEYQLPVETALRYGMISNAVGFIAIFIGVLLIDYIGRRLTFMLGFFGSAVPMLYMAYVGTALPAFQVMVYASISLMFITFLLGGLYVYAPEIYPTRIRATGAGAASAWLRIGSIIGPVIVGALLTHASIHAVFVLFGGAAILGGLAVLTLGLETKGRALDEIAS</sequence>
<keyword evidence="10" id="KW-1185">Reference proteome</keyword>
<dbReference type="Gene3D" id="1.20.1250.20">
    <property type="entry name" value="MFS general substrate transporter like domains"/>
    <property type="match status" value="1"/>
</dbReference>
<dbReference type="GO" id="GO:0016020">
    <property type="term" value="C:membrane"/>
    <property type="evidence" value="ECO:0007669"/>
    <property type="project" value="UniProtKB-SubCell"/>
</dbReference>
<dbReference type="InterPro" id="IPR005828">
    <property type="entry name" value="MFS_sugar_transport-like"/>
</dbReference>
<feature type="transmembrane region" description="Helical" evidence="7">
    <location>
        <begin position="410"/>
        <end position="432"/>
    </location>
</feature>
<dbReference type="Proteomes" id="UP000246145">
    <property type="component" value="Unassembled WGS sequence"/>
</dbReference>
<evidence type="ECO:0000259" key="8">
    <source>
        <dbReference type="PROSITE" id="PS50850"/>
    </source>
</evidence>
<evidence type="ECO:0000256" key="7">
    <source>
        <dbReference type="SAM" id="Phobius"/>
    </source>
</evidence>
<feature type="transmembrane region" description="Helical" evidence="7">
    <location>
        <begin position="324"/>
        <end position="341"/>
    </location>
</feature>
<dbReference type="InterPro" id="IPR036259">
    <property type="entry name" value="MFS_trans_sf"/>
</dbReference>
<comment type="caution">
    <text evidence="9">The sequence shown here is derived from an EMBL/GenBank/DDBJ whole genome shotgun (WGS) entry which is preliminary data.</text>
</comment>
<dbReference type="AlphaFoldDB" id="A0A2U1CQ20"/>
<evidence type="ECO:0000256" key="5">
    <source>
        <dbReference type="ARBA" id="ARBA00022989"/>
    </source>
</evidence>
<feature type="transmembrane region" description="Helical" evidence="7">
    <location>
        <begin position="438"/>
        <end position="461"/>
    </location>
</feature>
<dbReference type="EMBL" id="QEKO01000001">
    <property type="protein sequence ID" value="PVY67911.1"/>
    <property type="molecule type" value="Genomic_DNA"/>
</dbReference>
<evidence type="ECO:0000256" key="1">
    <source>
        <dbReference type="ARBA" id="ARBA00004141"/>
    </source>
</evidence>
<accession>A0A2U1CQ20</accession>
<reference evidence="9 10" key="1">
    <citation type="submission" date="2018-04" db="EMBL/GenBank/DDBJ databases">
        <title>Genomic Encyclopedia of Type Strains, Phase IV (KMG-IV): sequencing the most valuable type-strain genomes for metagenomic binning, comparative biology and taxonomic classification.</title>
        <authorList>
            <person name="Goeker M."/>
        </authorList>
    </citation>
    <scope>NUCLEOTIDE SEQUENCE [LARGE SCALE GENOMIC DNA]</scope>
    <source>
        <strain evidence="9 10">DSM 10065</strain>
    </source>
</reference>
<feature type="transmembrane region" description="Helical" evidence="7">
    <location>
        <begin position="378"/>
        <end position="398"/>
    </location>
</feature>